<evidence type="ECO:0000313" key="3">
    <source>
        <dbReference type="WBParaSite" id="NBR_0000508601-mRNA-1"/>
    </source>
</evidence>
<gene>
    <name evidence="1" type="ORF">NBR_LOCUS5087</name>
</gene>
<dbReference type="WBParaSite" id="NBR_0000508601-mRNA-1">
    <property type="protein sequence ID" value="NBR_0000508601-mRNA-1"/>
    <property type="gene ID" value="NBR_0000508601"/>
</dbReference>
<organism evidence="3">
    <name type="scientific">Nippostrongylus brasiliensis</name>
    <name type="common">Rat hookworm</name>
    <dbReference type="NCBI Taxonomy" id="27835"/>
    <lineage>
        <taxon>Eukaryota</taxon>
        <taxon>Metazoa</taxon>
        <taxon>Ecdysozoa</taxon>
        <taxon>Nematoda</taxon>
        <taxon>Chromadorea</taxon>
        <taxon>Rhabditida</taxon>
        <taxon>Rhabditina</taxon>
        <taxon>Rhabditomorpha</taxon>
        <taxon>Strongyloidea</taxon>
        <taxon>Heligmosomidae</taxon>
        <taxon>Nippostrongylus</taxon>
    </lineage>
</organism>
<proteinExistence type="predicted"/>
<dbReference type="EMBL" id="UYSL01011225">
    <property type="protein sequence ID" value="VDL68676.1"/>
    <property type="molecule type" value="Genomic_DNA"/>
</dbReference>
<dbReference type="STRING" id="27835.A0A0N4XRD4"/>
<reference evidence="1 2" key="2">
    <citation type="submission" date="2018-11" db="EMBL/GenBank/DDBJ databases">
        <authorList>
            <consortium name="Pathogen Informatics"/>
        </authorList>
    </citation>
    <scope>NUCLEOTIDE SEQUENCE [LARGE SCALE GENOMIC DNA]</scope>
</reference>
<keyword evidence="2" id="KW-1185">Reference proteome</keyword>
<evidence type="ECO:0000313" key="1">
    <source>
        <dbReference type="EMBL" id="VDL68676.1"/>
    </source>
</evidence>
<evidence type="ECO:0000313" key="2">
    <source>
        <dbReference type="Proteomes" id="UP000271162"/>
    </source>
</evidence>
<sequence>MFYGTYRFADDNVVRILSIGQIRPEKNHKMQLEVLRMAVTKFAERGDDTKVVVLNVTLTICFGHSKR</sequence>
<reference evidence="3" key="1">
    <citation type="submission" date="2017-02" db="UniProtKB">
        <authorList>
            <consortium name="WormBaseParasite"/>
        </authorList>
    </citation>
    <scope>IDENTIFICATION</scope>
</reference>
<protein>
    <submittedName>
        <fullName evidence="3">RidA family protein</fullName>
    </submittedName>
</protein>
<dbReference type="AlphaFoldDB" id="A0A0N4XRD4"/>
<name>A0A0N4XRD4_NIPBR</name>
<dbReference type="Proteomes" id="UP000271162">
    <property type="component" value="Unassembled WGS sequence"/>
</dbReference>
<accession>A0A0N4XRD4</accession>